<accession>A0A081LFF7</accession>
<evidence type="ECO:0000256" key="2">
    <source>
        <dbReference type="SAM" id="Phobius"/>
    </source>
</evidence>
<dbReference type="RefSeq" id="WP_034318049.1">
    <property type="nucleotide sequence ID" value="NZ_JAVIKA010000002.1"/>
</dbReference>
<dbReference type="Proteomes" id="UP000028091">
    <property type="component" value="Unassembled WGS sequence"/>
</dbReference>
<dbReference type="Gene3D" id="3.40.33.10">
    <property type="entry name" value="CAP"/>
    <property type="match status" value="1"/>
</dbReference>
<dbReference type="InterPro" id="IPR014044">
    <property type="entry name" value="CAP_dom"/>
</dbReference>
<proteinExistence type="predicted"/>
<dbReference type="CDD" id="cd05379">
    <property type="entry name" value="CAP_bacterial"/>
    <property type="match status" value="1"/>
</dbReference>
<comment type="caution">
    <text evidence="5">The sequence shown here is derived from an EMBL/GenBank/DDBJ whole genome shotgun (WGS) entry which is preliminary data.</text>
</comment>
<feature type="region of interest" description="Disordered" evidence="1">
    <location>
        <begin position="28"/>
        <end position="50"/>
    </location>
</feature>
<evidence type="ECO:0000313" key="5">
    <source>
        <dbReference type="EMBL" id="KEP27983.1"/>
    </source>
</evidence>
<organism evidence="5 6">
    <name type="scientific">Bacillus zhangzhouensis</name>
    <dbReference type="NCBI Taxonomy" id="1178540"/>
    <lineage>
        <taxon>Bacteria</taxon>
        <taxon>Bacillati</taxon>
        <taxon>Bacillota</taxon>
        <taxon>Bacilli</taxon>
        <taxon>Bacillales</taxon>
        <taxon>Bacillaceae</taxon>
        <taxon>Bacillus</taxon>
    </lineage>
</organism>
<dbReference type="AlphaFoldDB" id="A0A081LFF7"/>
<keyword evidence="6" id="KW-1185">Reference proteome</keyword>
<name>A0A081LFF7_9BACI</name>
<keyword evidence="2" id="KW-0472">Membrane</keyword>
<keyword evidence="2" id="KW-1133">Transmembrane helix</keyword>
<feature type="domain" description="SCP" evidence="3">
    <location>
        <begin position="232"/>
        <end position="341"/>
    </location>
</feature>
<evidence type="ECO:0000256" key="1">
    <source>
        <dbReference type="SAM" id="MobiDB-lite"/>
    </source>
</evidence>
<dbReference type="Pfam" id="PF00188">
    <property type="entry name" value="CAP"/>
    <property type="match status" value="1"/>
</dbReference>
<dbReference type="eggNOG" id="COG2340">
    <property type="taxonomic scope" value="Bacteria"/>
</dbReference>
<protein>
    <submittedName>
        <fullName evidence="5">Membrane protein</fullName>
    </submittedName>
</protein>
<dbReference type="SUPFAM" id="SSF55797">
    <property type="entry name" value="PR-1-like"/>
    <property type="match status" value="1"/>
</dbReference>
<dbReference type="InterPro" id="IPR029410">
    <property type="entry name" value="CAP_assoc"/>
</dbReference>
<dbReference type="PANTHER" id="PTHR31157:SF26">
    <property type="entry name" value="SCP-LIKE EXTRACELLULAR PROTEIN"/>
    <property type="match status" value="1"/>
</dbReference>
<sequence>MKTVLKTLFILLIISGTYVLFIQYGSSPEKESSNEPKVSNEETSSDKPINIPKKGLMSFMGKSSNEVLKQLGEPDRIDPSAYDYDWWIYNQSKKHYIQVGVKDSKVVTLFATGDGLNVEPFKIGQATSEVFKKTQIAPYIHVEDEQNSYRFEFSEDDMNTRPTVKVGDDVYVQLYMDKFESTLSSIRAFNADTFVKQKPYEVVYRGQLIEPEAISGEKWKDIETSSQKQIFDMTNIIRHKYNLPTLKWDDETSEVAFMHSEDMKENHYFSHESKKYGTLKDRLERGEVAFQLAGENIAYNYVDGPAAVEGWLNSEGHRKALLNGDYTHLGVGVKEKYYTQNFIKKTS</sequence>
<feature type="compositionally biased region" description="Basic and acidic residues" evidence="1">
    <location>
        <begin position="28"/>
        <end position="40"/>
    </location>
</feature>
<dbReference type="EMBL" id="JOTP01000002">
    <property type="protein sequence ID" value="KEP27983.1"/>
    <property type="molecule type" value="Genomic_DNA"/>
</dbReference>
<dbReference type="OrthoDB" id="9783944at2"/>
<evidence type="ECO:0000259" key="3">
    <source>
        <dbReference type="Pfam" id="PF00188"/>
    </source>
</evidence>
<reference evidence="5 6" key="1">
    <citation type="submission" date="2012-09" db="EMBL/GenBank/DDBJ databases">
        <title>Genome Sequence of Bacillus sp. DW5-4.</title>
        <authorList>
            <person name="Lai Q."/>
            <person name="Liu Y."/>
            <person name="Shao Z."/>
        </authorList>
    </citation>
    <scope>NUCLEOTIDE SEQUENCE [LARGE SCALE GENOMIC DNA]</scope>
    <source>
        <strain evidence="5 6">DW5-4</strain>
    </source>
</reference>
<evidence type="ECO:0000259" key="4">
    <source>
        <dbReference type="Pfam" id="PF14504"/>
    </source>
</evidence>
<dbReference type="Pfam" id="PF14504">
    <property type="entry name" value="CAP_assoc_N"/>
    <property type="match status" value="1"/>
</dbReference>
<dbReference type="InterPro" id="IPR035940">
    <property type="entry name" value="CAP_sf"/>
</dbReference>
<feature type="domain" description="CAP-associated" evidence="4">
    <location>
        <begin position="60"/>
        <end position="200"/>
    </location>
</feature>
<keyword evidence="2" id="KW-0812">Transmembrane</keyword>
<gene>
    <name evidence="5" type="ORF">BA70_07875</name>
</gene>
<evidence type="ECO:0000313" key="6">
    <source>
        <dbReference type="Proteomes" id="UP000028091"/>
    </source>
</evidence>
<feature type="transmembrane region" description="Helical" evidence="2">
    <location>
        <begin position="7"/>
        <end position="26"/>
    </location>
</feature>
<dbReference type="PANTHER" id="PTHR31157">
    <property type="entry name" value="SCP DOMAIN-CONTAINING PROTEIN"/>
    <property type="match status" value="1"/>
</dbReference>